<reference evidence="4 5" key="2">
    <citation type="submission" date="2016-05" db="EMBL/GenBank/DDBJ databases">
        <authorList>
            <person name="Naeem Raeece"/>
        </authorList>
    </citation>
    <scope>NUCLEOTIDE SEQUENCE [LARGE SCALE GENOMIC DNA]</scope>
</reference>
<dbReference type="EMBL" id="FLRE01000053">
    <property type="protein sequence ID" value="SBT33173.1"/>
    <property type="molecule type" value="Genomic_DNA"/>
</dbReference>
<proteinExistence type="predicted"/>
<organism evidence="2 5">
    <name type="scientific">Plasmodium ovale wallikeri</name>
    <dbReference type="NCBI Taxonomy" id="864142"/>
    <lineage>
        <taxon>Eukaryota</taxon>
        <taxon>Sar</taxon>
        <taxon>Alveolata</taxon>
        <taxon>Apicomplexa</taxon>
        <taxon>Aconoidasida</taxon>
        <taxon>Haemosporida</taxon>
        <taxon>Plasmodiidae</taxon>
        <taxon>Plasmodium</taxon>
        <taxon>Plasmodium (Plasmodium)</taxon>
    </lineage>
</organism>
<keyword evidence="5" id="KW-1185">Reference proteome</keyword>
<evidence type="ECO:0000313" key="4">
    <source>
        <dbReference type="Proteomes" id="UP000078550"/>
    </source>
</evidence>
<dbReference type="Proteomes" id="UP000078550">
    <property type="component" value="Unassembled WGS sequence"/>
</dbReference>
<dbReference type="AlphaFoldDB" id="A0A1A8YM58"/>
<dbReference type="EMBL" id="FLRD01000042">
    <property type="protein sequence ID" value="SBT32664.1"/>
    <property type="molecule type" value="Genomic_DNA"/>
</dbReference>
<keyword evidence="1" id="KW-1133">Transmembrane helix</keyword>
<accession>A0A1A8YM58</accession>
<keyword evidence="1" id="KW-0472">Membrane</keyword>
<evidence type="ECO:0000313" key="2">
    <source>
        <dbReference type="EMBL" id="SBT32664.1"/>
    </source>
</evidence>
<evidence type="ECO:0000313" key="5">
    <source>
        <dbReference type="Proteomes" id="UP000078555"/>
    </source>
</evidence>
<gene>
    <name evidence="2" type="ORF">POVWA1_013170</name>
    <name evidence="3" type="ORF">POVWA2_013390</name>
</gene>
<protein>
    <submittedName>
        <fullName evidence="2">Uncharacterized protein</fullName>
    </submittedName>
</protein>
<reference evidence="2" key="1">
    <citation type="submission" date="2016-05" db="EMBL/GenBank/DDBJ databases">
        <authorList>
            <person name="Lavstsen T."/>
            <person name="Jespersen J.S."/>
        </authorList>
    </citation>
    <scope>NUCLEOTIDE SEQUENCE [LARGE SCALE GENOMIC DNA]</scope>
</reference>
<keyword evidence="1" id="KW-0812">Transmembrane</keyword>
<sequence>MGVVSGYRQSFLLLRSPRFVLSLIRQLLRHVAKCCPPKFLLSQFNYSNKCCDLVFPLALSISLTIFGFFSDLNMHKWEYENAERGEGEKILLVLLIRKSEYASGEIYAL</sequence>
<evidence type="ECO:0000313" key="3">
    <source>
        <dbReference type="EMBL" id="SBT33173.1"/>
    </source>
</evidence>
<name>A0A1A8YM58_PLAOA</name>
<dbReference type="Proteomes" id="UP000078555">
    <property type="component" value="Unassembled WGS sequence"/>
</dbReference>
<feature type="transmembrane region" description="Helical" evidence="1">
    <location>
        <begin position="53"/>
        <end position="74"/>
    </location>
</feature>
<evidence type="ECO:0000256" key="1">
    <source>
        <dbReference type="SAM" id="Phobius"/>
    </source>
</evidence>